<accession>A0A8J3LUY7</accession>
<protein>
    <recommendedName>
        <fullName evidence="3">HNH endonuclease</fullName>
    </recommendedName>
</protein>
<evidence type="ECO:0000313" key="2">
    <source>
        <dbReference type="Proteomes" id="UP000630097"/>
    </source>
</evidence>
<dbReference type="Proteomes" id="UP000630097">
    <property type="component" value="Unassembled WGS sequence"/>
</dbReference>
<evidence type="ECO:0000313" key="1">
    <source>
        <dbReference type="EMBL" id="GIG79598.1"/>
    </source>
</evidence>
<proteinExistence type="predicted"/>
<reference evidence="1 2" key="1">
    <citation type="submission" date="2021-01" db="EMBL/GenBank/DDBJ databases">
        <title>Whole genome shotgun sequence of Planotetraspora kaengkrachanensis NBRC 104272.</title>
        <authorList>
            <person name="Komaki H."/>
            <person name="Tamura T."/>
        </authorList>
    </citation>
    <scope>NUCLEOTIDE SEQUENCE [LARGE SCALE GENOMIC DNA]</scope>
    <source>
        <strain evidence="1 2">NBRC 104272</strain>
    </source>
</reference>
<sequence>MPSKGRGGHAYRRLIAQVKAGPEDWTCCRCRLPIDPAIPWPDKRCWSLDHLDELALGGSLLDPANAAAAHFDCNSRAGRALQDLMNSQPIQSRAW</sequence>
<organism evidence="1 2">
    <name type="scientific">Planotetraspora kaengkrachanensis</name>
    <dbReference type="NCBI Taxonomy" id="575193"/>
    <lineage>
        <taxon>Bacteria</taxon>
        <taxon>Bacillati</taxon>
        <taxon>Actinomycetota</taxon>
        <taxon>Actinomycetes</taxon>
        <taxon>Streptosporangiales</taxon>
        <taxon>Streptosporangiaceae</taxon>
        <taxon>Planotetraspora</taxon>
    </lineage>
</organism>
<evidence type="ECO:0008006" key="3">
    <source>
        <dbReference type="Google" id="ProtNLM"/>
    </source>
</evidence>
<name>A0A8J3LUY7_9ACTN</name>
<comment type="caution">
    <text evidence="1">The sequence shown here is derived from an EMBL/GenBank/DDBJ whole genome shotgun (WGS) entry which is preliminary data.</text>
</comment>
<dbReference type="Gene3D" id="1.10.30.50">
    <property type="match status" value="1"/>
</dbReference>
<dbReference type="EMBL" id="BONV01000009">
    <property type="protein sequence ID" value="GIG79598.1"/>
    <property type="molecule type" value="Genomic_DNA"/>
</dbReference>
<gene>
    <name evidence="1" type="ORF">Pka01_27250</name>
</gene>
<keyword evidence="2" id="KW-1185">Reference proteome</keyword>
<dbReference type="RefSeq" id="WP_203883040.1">
    <property type="nucleotide sequence ID" value="NZ_BAABHH010000016.1"/>
</dbReference>
<dbReference type="AlphaFoldDB" id="A0A8J3LUY7"/>